<comment type="caution">
    <text evidence="4">The sequence shown here is derived from an EMBL/GenBank/DDBJ whole genome shotgun (WGS) entry which is preliminary data.</text>
</comment>
<feature type="transmembrane region" description="Helical" evidence="2">
    <location>
        <begin position="119"/>
        <end position="139"/>
    </location>
</feature>
<dbReference type="EMBL" id="JARKIE010000003">
    <property type="protein sequence ID" value="KAJ7708745.1"/>
    <property type="molecule type" value="Genomic_DNA"/>
</dbReference>
<dbReference type="AlphaFoldDB" id="A0AAD7GZW2"/>
<feature type="transmembrane region" description="Helical" evidence="2">
    <location>
        <begin position="12"/>
        <end position="34"/>
    </location>
</feature>
<dbReference type="InterPro" id="IPR045339">
    <property type="entry name" value="DUF6534"/>
</dbReference>
<keyword evidence="2" id="KW-0812">Transmembrane</keyword>
<name>A0AAD7GZW2_MYCRO</name>
<feature type="transmembrane region" description="Helical" evidence="2">
    <location>
        <begin position="159"/>
        <end position="181"/>
    </location>
</feature>
<keyword evidence="5" id="KW-1185">Reference proteome</keyword>
<feature type="domain" description="DUF6534" evidence="3">
    <location>
        <begin position="166"/>
        <end position="254"/>
    </location>
</feature>
<feature type="transmembrane region" description="Helical" evidence="2">
    <location>
        <begin position="197"/>
        <end position="222"/>
    </location>
</feature>
<evidence type="ECO:0000256" key="1">
    <source>
        <dbReference type="SAM" id="MobiDB-lite"/>
    </source>
</evidence>
<evidence type="ECO:0000256" key="2">
    <source>
        <dbReference type="SAM" id="Phobius"/>
    </source>
</evidence>
<proteinExistence type="predicted"/>
<protein>
    <recommendedName>
        <fullName evidence="3">DUF6534 domain-containing protein</fullName>
    </recommendedName>
</protein>
<organism evidence="4 5">
    <name type="scientific">Mycena rosella</name>
    <name type="common">Pink bonnet</name>
    <name type="synonym">Agaricus rosellus</name>
    <dbReference type="NCBI Taxonomy" id="1033263"/>
    <lineage>
        <taxon>Eukaryota</taxon>
        <taxon>Fungi</taxon>
        <taxon>Dikarya</taxon>
        <taxon>Basidiomycota</taxon>
        <taxon>Agaricomycotina</taxon>
        <taxon>Agaricomycetes</taxon>
        <taxon>Agaricomycetidae</taxon>
        <taxon>Agaricales</taxon>
        <taxon>Marasmiineae</taxon>
        <taxon>Mycenaceae</taxon>
        <taxon>Mycena</taxon>
    </lineage>
</organism>
<dbReference type="Proteomes" id="UP001221757">
    <property type="component" value="Unassembled WGS sequence"/>
</dbReference>
<dbReference type="PANTHER" id="PTHR40465:SF1">
    <property type="entry name" value="DUF6534 DOMAIN-CONTAINING PROTEIN"/>
    <property type="match status" value="1"/>
</dbReference>
<feature type="transmembrane region" description="Helical" evidence="2">
    <location>
        <begin position="228"/>
        <end position="250"/>
    </location>
</feature>
<evidence type="ECO:0000259" key="3">
    <source>
        <dbReference type="Pfam" id="PF20152"/>
    </source>
</evidence>
<keyword evidence="2" id="KW-0472">Membrane</keyword>
<evidence type="ECO:0000313" key="5">
    <source>
        <dbReference type="Proteomes" id="UP001221757"/>
    </source>
</evidence>
<sequence>MGSHLLDTTFGVCLIGVIIAAEFHGVACVQAWYYFTHQTDRWPLKLYVATLLSLDSVHQALITHTVYTYFVTNFDNPSQLNHIVWSLRVQVLINGLTALLAQSFLAFRVWRLSKGNKWLTGAALVLILAEFGSVLAYIARSIPLKALAEVETRLKALSITVNALAASSDVFIAAILCFLLLSSRTGFNRTDTMIRKLVLFFVNTGLFTRLFSLFAIASLISITVASTTFIYILFFFCMGRLYCNSLLAILNARKMIRGRDDEMFTTKDMPLSWQRAVHGQPRTESAVSARAENGKDRRELAVGIDTDTDRESAGDEDEDAKAGSR</sequence>
<gene>
    <name evidence="4" type="ORF">B0H17DRAFT_1191242</name>
</gene>
<dbReference type="PANTHER" id="PTHR40465">
    <property type="entry name" value="CHROMOSOME 1, WHOLE GENOME SHOTGUN SEQUENCE"/>
    <property type="match status" value="1"/>
</dbReference>
<accession>A0AAD7GZW2</accession>
<feature type="transmembrane region" description="Helical" evidence="2">
    <location>
        <begin position="87"/>
        <end position="107"/>
    </location>
</feature>
<dbReference type="Pfam" id="PF20152">
    <property type="entry name" value="DUF6534"/>
    <property type="match status" value="1"/>
</dbReference>
<reference evidence="4" key="1">
    <citation type="submission" date="2023-03" db="EMBL/GenBank/DDBJ databases">
        <title>Massive genome expansion in bonnet fungi (Mycena s.s.) driven by repeated elements and novel gene families across ecological guilds.</title>
        <authorList>
            <consortium name="Lawrence Berkeley National Laboratory"/>
            <person name="Harder C.B."/>
            <person name="Miyauchi S."/>
            <person name="Viragh M."/>
            <person name="Kuo A."/>
            <person name="Thoen E."/>
            <person name="Andreopoulos B."/>
            <person name="Lu D."/>
            <person name="Skrede I."/>
            <person name="Drula E."/>
            <person name="Henrissat B."/>
            <person name="Morin E."/>
            <person name="Kohler A."/>
            <person name="Barry K."/>
            <person name="LaButti K."/>
            <person name="Morin E."/>
            <person name="Salamov A."/>
            <person name="Lipzen A."/>
            <person name="Mereny Z."/>
            <person name="Hegedus B."/>
            <person name="Baldrian P."/>
            <person name="Stursova M."/>
            <person name="Weitz H."/>
            <person name="Taylor A."/>
            <person name="Grigoriev I.V."/>
            <person name="Nagy L.G."/>
            <person name="Martin F."/>
            <person name="Kauserud H."/>
        </authorList>
    </citation>
    <scope>NUCLEOTIDE SEQUENCE</scope>
    <source>
        <strain evidence="4">CBHHK067</strain>
    </source>
</reference>
<evidence type="ECO:0000313" key="4">
    <source>
        <dbReference type="EMBL" id="KAJ7708745.1"/>
    </source>
</evidence>
<keyword evidence="2" id="KW-1133">Transmembrane helix</keyword>
<feature type="region of interest" description="Disordered" evidence="1">
    <location>
        <begin position="279"/>
        <end position="325"/>
    </location>
</feature>